<comment type="subunit">
    <text evidence="20">May form homooligomers. Interacts with CREBBP/CBP, EED/WAIT1, EP300/P300, NCOA6/PRIP, PPARBP/PBP and SMN.</text>
</comment>
<dbReference type="Gene3D" id="3.40.50.150">
    <property type="entry name" value="Vaccinia Virus protein VP39"/>
    <property type="match status" value="1"/>
</dbReference>
<dbReference type="PANTHER" id="PTHR14741">
    <property type="entry name" value="S-ADENOSYLMETHIONINE-DEPENDENT METHYLTRANSFERASE RELATED"/>
    <property type="match status" value="1"/>
</dbReference>
<comment type="subcellular location">
    <subcellularLocation>
        <location evidence="2">Cytoplasm</location>
    </subcellularLocation>
    <subcellularLocation>
        <location evidence="1">Nucleus</location>
        <location evidence="1">Cajal body</location>
    </subcellularLocation>
    <subcellularLocation>
        <location evidence="3">Nucleus</location>
        <location evidence="3">Nucleolus</location>
    </subcellularLocation>
</comment>
<evidence type="ECO:0000256" key="16">
    <source>
        <dbReference type="ARBA" id="ARBA00048763"/>
    </source>
</evidence>
<feature type="compositionally biased region" description="Basic residues" evidence="23">
    <location>
        <begin position="27"/>
        <end position="45"/>
    </location>
</feature>
<dbReference type="InterPro" id="IPR029063">
    <property type="entry name" value="SAM-dependent_MTases_sf"/>
</dbReference>
<dbReference type="PANTHER" id="PTHR14741:SF32">
    <property type="entry name" value="TRIMETHYLGUANOSINE SYNTHASE"/>
    <property type="match status" value="1"/>
</dbReference>
<keyword evidence="11" id="KW-0804">Transcription</keyword>
<evidence type="ECO:0000256" key="9">
    <source>
        <dbReference type="ARBA" id="ARBA00022691"/>
    </source>
</evidence>
<comment type="catalytic activity">
    <reaction evidence="14">
        <text>a 5'-end (N(2),N(7)-dimethyl 5'-triphosphoguanosine)-ribonucleoside in snoRNA + S-adenosyl-L-methionine = a 5'-end (N(2),N(2),N(7)-trimethyl 5'-triphosphoguanosine)-ribonucleoside in snoRNA + S-adenosyl-L-homocysteine + H(+)</text>
        <dbReference type="Rhea" id="RHEA:78507"/>
        <dbReference type="Rhea" id="RHEA-COMP:19088"/>
        <dbReference type="Rhea" id="RHEA-COMP:19090"/>
        <dbReference type="ChEBI" id="CHEBI:15378"/>
        <dbReference type="ChEBI" id="CHEBI:57856"/>
        <dbReference type="ChEBI" id="CHEBI:59789"/>
        <dbReference type="ChEBI" id="CHEBI:167623"/>
        <dbReference type="ChEBI" id="CHEBI:172880"/>
    </reaction>
    <physiologicalReaction direction="left-to-right" evidence="14">
        <dbReference type="Rhea" id="RHEA:78508"/>
    </physiologicalReaction>
</comment>
<evidence type="ECO:0000256" key="18">
    <source>
        <dbReference type="ARBA" id="ARBA00049790"/>
    </source>
</evidence>
<dbReference type="SUPFAM" id="SSF53335">
    <property type="entry name" value="S-adenosyl-L-methionine-dependent methyltransferases"/>
    <property type="match status" value="1"/>
</dbReference>
<evidence type="ECO:0000313" key="24">
    <source>
        <dbReference type="EMBL" id="KAJ3139413.1"/>
    </source>
</evidence>
<evidence type="ECO:0000256" key="4">
    <source>
        <dbReference type="ARBA" id="ARBA00018517"/>
    </source>
</evidence>
<sequence length="320" mass="36108">MNESAIHSQRDVESGATSITVELPSNLKRKRKNRTRGRGRGKKANTKQPETPEIESKPESRVTTAENENEAQEHQQDSLESLSLPILPDFDFKEEQLSWSSESIPKRLQKYWRQRHSLFSRFDDGIKLDEEGWYSVTPEKVAIHCASRCKALCAKPEYSPKELVIIDAFCGVGGNSIQFALAGFKVVSFDIDPLKLTCAKHNAELYGALENITFIRGDFLQLACVTKGDIVFLSPPWGGPEYLSHDIFDIKEMMPIDGEKLFHAASQISKNIMYYMPRNSNLEQLTNLAGLGNICEIEEVYLNNRAKVLIAYFGSLAIEE</sequence>
<evidence type="ECO:0000256" key="23">
    <source>
        <dbReference type="SAM" id="MobiDB-lite"/>
    </source>
</evidence>
<evidence type="ECO:0000256" key="13">
    <source>
        <dbReference type="ARBA" id="ARBA00025783"/>
    </source>
</evidence>
<evidence type="ECO:0000256" key="21">
    <source>
        <dbReference type="ARBA" id="ARBA00079339"/>
    </source>
</evidence>
<reference evidence="24" key="1">
    <citation type="submission" date="2020-05" db="EMBL/GenBank/DDBJ databases">
        <title>Phylogenomic resolution of chytrid fungi.</title>
        <authorList>
            <person name="Stajich J.E."/>
            <person name="Amses K."/>
            <person name="Simmons R."/>
            <person name="Seto K."/>
            <person name="Myers J."/>
            <person name="Bonds A."/>
            <person name="Quandt C.A."/>
            <person name="Barry K."/>
            <person name="Liu P."/>
            <person name="Grigoriev I."/>
            <person name="Longcore J.E."/>
            <person name="James T.Y."/>
        </authorList>
    </citation>
    <scope>NUCLEOTIDE SEQUENCE</scope>
    <source>
        <strain evidence="24">JEL0513</strain>
    </source>
</reference>
<evidence type="ECO:0000256" key="8">
    <source>
        <dbReference type="ARBA" id="ARBA00022679"/>
    </source>
</evidence>
<comment type="function">
    <text evidence="19">Catalyzes the 2 serial methylation steps for the conversion of the 7-monomethylguanosine (m(7)G) caps of snRNAs and snoRNAs to a 2,2,7-trimethylguanosine (m(2,2,7)G) cap structure. The enzyme is specific for guanine, and N7 methylation must precede N2 methylation. Hypermethylation of the m7G cap of U snRNAs leads to their concentration in nuclear foci, their colocalization with coilin and the formation of canonical Cajal bodies (CBs). Plays a role in transcriptional regulation.</text>
</comment>
<dbReference type="Proteomes" id="UP001211907">
    <property type="component" value="Unassembled WGS sequence"/>
</dbReference>
<comment type="catalytic activity">
    <reaction evidence="15">
        <text>a 5'-end (N(7)-methyl 5'-triphosphoguanosine)-ribonucleoside in snoRNA + S-adenosyl-L-methionine = a 5'-end (N(2),N(7)-dimethyl 5'-triphosphoguanosine)-ribonucleoside in snoRNA + S-adenosyl-L-homocysteine + H(+)</text>
        <dbReference type="Rhea" id="RHEA:78475"/>
        <dbReference type="Rhea" id="RHEA-COMP:19086"/>
        <dbReference type="Rhea" id="RHEA-COMP:19088"/>
        <dbReference type="ChEBI" id="CHEBI:15378"/>
        <dbReference type="ChEBI" id="CHEBI:57856"/>
        <dbReference type="ChEBI" id="CHEBI:59789"/>
        <dbReference type="ChEBI" id="CHEBI:156461"/>
        <dbReference type="ChEBI" id="CHEBI:172880"/>
    </reaction>
    <physiologicalReaction direction="left-to-right" evidence="15">
        <dbReference type="Rhea" id="RHEA:78476"/>
    </physiologicalReaction>
</comment>
<comment type="similarity">
    <text evidence="13">Belongs to the methyltransferase superfamily. Trimethylguanosine synthase family.</text>
</comment>
<evidence type="ECO:0000256" key="12">
    <source>
        <dbReference type="ARBA" id="ARBA00023242"/>
    </source>
</evidence>
<organism evidence="24 25">
    <name type="scientific">Physocladia obscura</name>
    <dbReference type="NCBI Taxonomy" id="109957"/>
    <lineage>
        <taxon>Eukaryota</taxon>
        <taxon>Fungi</taxon>
        <taxon>Fungi incertae sedis</taxon>
        <taxon>Chytridiomycota</taxon>
        <taxon>Chytridiomycota incertae sedis</taxon>
        <taxon>Chytridiomycetes</taxon>
        <taxon>Chytridiales</taxon>
        <taxon>Chytriomycetaceae</taxon>
        <taxon>Physocladia</taxon>
    </lineage>
</organism>
<gene>
    <name evidence="24" type="primary">TGS1</name>
    <name evidence="24" type="ORF">HK100_011617</name>
</gene>
<dbReference type="InterPro" id="IPR019012">
    <property type="entry name" value="RNA_cap_Gua-N2-MeTrfase"/>
</dbReference>
<evidence type="ECO:0000256" key="10">
    <source>
        <dbReference type="ARBA" id="ARBA00023015"/>
    </source>
</evidence>
<keyword evidence="10" id="KW-0805">Transcription regulation</keyword>
<dbReference type="GO" id="GO:0015030">
    <property type="term" value="C:Cajal body"/>
    <property type="evidence" value="ECO:0007669"/>
    <property type="project" value="UniProtKB-SubCell"/>
</dbReference>
<evidence type="ECO:0000256" key="15">
    <source>
        <dbReference type="ARBA" id="ARBA00048740"/>
    </source>
</evidence>
<dbReference type="Pfam" id="PF09445">
    <property type="entry name" value="Methyltransf_15"/>
    <property type="match status" value="1"/>
</dbReference>
<keyword evidence="5" id="KW-0963">Cytoplasm</keyword>
<evidence type="ECO:0000256" key="2">
    <source>
        <dbReference type="ARBA" id="ARBA00004496"/>
    </source>
</evidence>
<dbReference type="EMBL" id="JADGJH010000074">
    <property type="protein sequence ID" value="KAJ3139413.1"/>
    <property type="molecule type" value="Genomic_DNA"/>
</dbReference>
<evidence type="ECO:0000256" key="3">
    <source>
        <dbReference type="ARBA" id="ARBA00004604"/>
    </source>
</evidence>
<evidence type="ECO:0000256" key="17">
    <source>
        <dbReference type="ARBA" id="ARBA00049075"/>
    </source>
</evidence>
<evidence type="ECO:0000256" key="6">
    <source>
        <dbReference type="ARBA" id="ARBA00022553"/>
    </source>
</evidence>
<evidence type="ECO:0000256" key="22">
    <source>
        <dbReference type="ARBA" id="ARBA00081504"/>
    </source>
</evidence>
<keyword evidence="7" id="KW-0489">Methyltransferase</keyword>
<comment type="catalytic activity">
    <reaction evidence="17">
        <text>a 5'-end (N(7)-methyl 5'-triphosphoguanosine)-ribonucleoside in snRNA + S-adenosyl-L-methionine = a 5'-end (N(2),N(7)-dimethyl 5'-triphosphoguanosine)-ribonucleoside in snRNA + S-adenosyl-L-homocysteine + H(+)</text>
        <dbReference type="Rhea" id="RHEA:78471"/>
        <dbReference type="Rhea" id="RHEA-COMP:19085"/>
        <dbReference type="Rhea" id="RHEA-COMP:19087"/>
        <dbReference type="ChEBI" id="CHEBI:15378"/>
        <dbReference type="ChEBI" id="CHEBI:57856"/>
        <dbReference type="ChEBI" id="CHEBI:59789"/>
        <dbReference type="ChEBI" id="CHEBI:156461"/>
        <dbReference type="ChEBI" id="CHEBI:172880"/>
    </reaction>
    <physiologicalReaction direction="left-to-right" evidence="17">
        <dbReference type="Rhea" id="RHEA:78472"/>
    </physiologicalReaction>
</comment>
<keyword evidence="25" id="KW-1185">Reference proteome</keyword>
<keyword evidence="9" id="KW-0949">S-adenosyl-L-methionine</keyword>
<feature type="region of interest" description="Disordered" evidence="23">
    <location>
        <begin position="1"/>
        <end position="80"/>
    </location>
</feature>
<dbReference type="AlphaFoldDB" id="A0AAD5XGV3"/>
<keyword evidence="6" id="KW-0597">Phosphoprotein</keyword>
<keyword evidence="8" id="KW-0808">Transferase</keyword>
<accession>A0AAD5XGV3</accession>
<name>A0AAD5XGV3_9FUNG</name>
<dbReference type="GO" id="GO:0005730">
    <property type="term" value="C:nucleolus"/>
    <property type="evidence" value="ECO:0007669"/>
    <property type="project" value="UniProtKB-SubCell"/>
</dbReference>
<dbReference type="GO" id="GO:0071164">
    <property type="term" value="F:RNA cap trimethylguanosine synthase activity"/>
    <property type="evidence" value="ECO:0007669"/>
    <property type="project" value="TreeGrafter"/>
</dbReference>
<evidence type="ECO:0000256" key="11">
    <source>
        <dbReference type="ARBA" id="ARBA00023163"/>
    </source>
</evidence>
<evidence type="ECO:0000256" key="7">
    <source>
        <dbReference type="ARBA" id="ARBA00022603"/>
    </source>
</evidence>
<protein>
    <recommendedName>
        <fullName evidence="4">Trimethylguanosine synthase</fullName>
    </recommendedName>
    <alternativeName>
        <fullName evidence="18">Cap-specific guanine-N(2) methyltransferase</fullName>
    </alternativeName>
    <alternativeName>
        <fullName evidence="21">Nuclear receptor coactivator 6-interacting protein</fullName>
    </alternativeName>
    <alternativeName>
        <fullName evidence="22">PRIP-interacting protein with methyltransferase motif</fullName>
    </alternativeName>
</protein>
<evidence type="ECO:0000313" key="25">
    <source>
        <dbReference type="Proteomes" id="UP001211907"/>
    </source>
</evidence>
<evidence type="ECO:0000256" key="5">
    <source>
        <dbReference type="ARBA" id="ARBA00022490"/>
    </source>
</evidence>
<evidence type="ECO:0000256" key="1">
    <source>
        <dbReference type="ARBA" id="ARBA00004408"/>
    </source>
</evidence>
<keyword evidence="12" id="KW-0539">Nucleus</keyword>
<evidence type="ECO:0000256" key="20">
    <source>
        <dbReference type="ARBA" id="ARBA00064494"/>
    </source>
</evidence>
<comment type="caution">
    <text evidence="24">The sequence shown here is derived from an EMBL/GenBank/DDBJ whole genome shotgun (WGS) entry which is preliminary data.</text>
</comment>
<proteinExistence type="inferred from homology"/>
<evidence type="ECO:0000256" key="14">
    <source>
        <dbReference type="ARBA" id="ARBA00047418"/>
    </source>
</evidence>
<comment type="catalytic activity">
    <reaction evidence="16">
        <text>a 5'-end (N(2),N(7)-dimethyl 5'-triphosphoguanosine)-ribonucleoside in snRNA + S-adenosyl-L-methionine = a 5'-end (N(2),N(2),N(7)-trimethyl 5'-triphosphoguanosine)-ribonucleoside in snRNA + S-adenosyl-L-homocysteine + H(+)</text>
        <dbReference type="Rhea" id="RHEA:78479"/>
        <dbReference type="Rhea" id="RHEA-COMP:19087"/>
        <dbReference type="Rhea" id="RHEA-COMP:19089"/>
        <dbReference type="ChEBI" id="CHEBI:15378"/>
        <dbReference type="ChEBI" id="CHEBI:57856"/>
        <dbReference type="ChEBI" id="CHEBI:59789"/>
        <dbReference type="ChEBI" id="CHEBI:167623"/>
        <dbReference type="ChEBI" id="CHEBI:172880"/>
    </reaction>
    <physiologicalReaction direction="left-to-right" evidence="16">
        <dbReference type="Rhea" id="RHEA:78480"/>
    </physiologicalReaction>
</comment>
<evidence type="ECO:0000256" key="19">
    <source>
        <dbReference type="ARBA" id="ARBA00057179"/>
    </source>
</evidence>
<dbReference type="FunFam" id="3.40.50.150:FF:000066">
    <property type="entry name" value="Trimethylguanosine synthase 1"/>
    <property type="match status" value="1"/>
</dbReference>
<dbReference type="GO" id="GO:0005737">
    <property type="term" value="C:cytoplasm"/>
    <property type="evidence" value="ECO:0007669"/>
    <property type="project" value="UniProtKB-SubCell"/>
</dbReference>
<dbReference type="CDD" id="cd02440">
    <property type="entry name" value="AdoMet_MTases"/>
    <property type="match status" value="1"/>
</dbReference>